<dbReference type="InterPro" id="IPR005139">
    <property type="entry name" value="PCRF"/>
</dbReference>
<dbReference type="EMBL" id="KB298780">
    <property type="protein sequence ID" value="ELU08755.1"/>
    <property type="molecule type" value="Genomic_DNA"/>
</dbReference>
<dbReference type="Gene3D" id="3.30.70.1660">
    <property type="match status" value="1"/>
</dbReference>
<dbReference type="InterPro" id="IPR000352">
    <property type="entry name" value="Pep_chain_release_fac_I"/>
</dbReference>
<dbReference type="AlphaFoldDB" id="R7URD5"/>
<dbReference type="Pfam" id="PF03462">
    <property type="entry name" value="PCRF"/>
    <property type="match status" value="1"/>
</dbReference>
<comment type="similarity">
    <text evidence="1">Belongs to the prokaryotic/mitochondrial release factor family.</text>
</comment>
<evidence type="ECO:0000256" key="2">
    <source>
        <dbReference type="ARBA" id="ARBA00022481"/>
    </source>
</evidence>
<accession>R7URD5</accession>
<evidence type="ECO:0000313" key="6">
    <source>
        <dbReference type="EnsemblMetazoa" id="CapteP144713"/>
    </source>
</evidence>
<dbReference type="HOGENOM" id="CLU_036856_0_3_1"/>
<dbReference type="OrthoDB" id="2019491at2759"/>
<dbReference type="Pfam" id="PF00472">
    <property type="entry name" value="RF-1"/>
    <property type="match status" value="1"/>
</dbReference>
<dbReference type="OMA" id="LEWEVFR"/>
<dbReference type="InterPro" id="IPR045853">
    <property type="entry name" value="Pep_chain_release_fac_I_sf"/>
</dbReference>
<dbReference type="EMBL" id="AMQN01006616">
    <property type="status" value="NOT_ANNOTATED_CDS"/>
    <property type="molecule type" value="Genomic_DNA"/>
</dbReference>
<evidence type="ECO:0000313" key="7">
    <source>
        <dbReference type="Proteomes" id="UP000014760"/>
    </source>
</evidence>
<evidence type="ECO:0000256" key="3">
    <source>
        <dbReference type="ARBA" id="ARBA00022917"/>
    </source>
</evidence>
<reference evidence="6" key="3">
    <citation type="submission" date="2015-06" db="UniProtKB">
        <authorList>
            <consortium name="EnsemblMetazoa"/>
        </authorList>
    </citation>
    <scope>IDENTIFICATION</scope>
</reference>
<dbReference type="SMART" id="SM00937">
    <property type="entry name" value="PCRF"/>
    <property type="match status" value="1"/>
</dbReference>
<gene>
    <name evidence="5" type="ORF">CAPTEDRAFT_144713</name>
</gene>
<dbReference type="PANTHER" id="PTHR43804">
    <property type="entry name" value="LD18447P"/>
    <property type="match status" value="1"/>
</dbReference>
<dbReference type="Proteomes" id="UP000014760">
    <property type="component" value="Unassembled WGS sequence"/>
</dbReference>
<reference evidence="7" key="1">
    <citation type="submission" date="2012-12" db="EMBL/GenBank/DDBJ databases">
        <authorList>
            <person name="Hellsten U."/>
            <person name="Grimwood J."/>
            <person name="Chapman J.A."/>
            <person name="Shapiro H."/>
            <person name="Aerts A."/>
            <person name="Otillar R.P."/>
            <person name="Terry A.Y."/>
            <person name="Boore J.L."/>
            <person name="Simakov O."/>
            <person name="Marletaz F."/>
            <person name="Cho S.-J."/>
            <person name="Edsinger-Gonzales E."/>
            <person name="Havlak P."/>
            <person name="Kuo D.-H."/>
            <person name="Larsson T."/>
            <person name="Lv J."/>
            <person name="Arendt D."/>
            <person name="Savage R."/>
            <person name="Osoegawa K."/>
            <person name="de Jong P."/>
            <person name="Lindberg D.R."/>
            <person name="Seaver E.C."/>
            <person name="Weisblat D.A."/>
            <person name="Putnam N.H."/>
            <person name="Grigoriev I.V."/>
            <person name="Rokhsar D.S."/>
        </authorList>
    </citation>
    <scope>NUCLEOTIDE SEQUENCE</scope>
    <source>
        <strain evidence="7">I ESC-2004</strain>
    </source>
</reference>
<sequence>QILYNLVPWGEERDRELFLEVTAGAGGQEAMLFTLQLFKMYSNFSASKGWSFQVTMLDASDIGGTRKAGANISGPGAYALLKYEGGIHRVQRVPKTEKSGRVHTSTVSVAVLPQPDEIEVNISPKDLRIDTFRAGGAGGQHVNKTDSAVRVTHLPTGMMAESQESRSQHHNKDNAMRILKTRMYEQILDAQISSQHSSRKLQIGSKSRSEKMRTYNFQQDRVTDHRVGLNLFGIDRFMEGGEVLDDLLHQLKEVSRKELILEIVQNHHEKNVDKS</sequence>
<evidence type="ECO:0000256" key="1">
    <source>
        <dbReference type="ARBA" id="ARBA00010835"/>
    </source>
</evidence>
<dbReference type="Gene3D" id="3.30.160.20">
    <property type="match status" value="1"/>
</dbReference>
<keyword evidence="3" id="KW-0648">Protein biosynthesis</keyword>
<feature type="domain" description="Prokaryotic-type class I peptide chain release factors" evidence="4">
    <location>
        <begin position="133"/>
        <end position="149"/>
    </location>
</feature>
<keyword evidence="7" id="KW-1185">Reference proteome</keyword>
<evidence type="ECO:0000259" key="4">
    <source>
        <dbReference type="PROSITE" id="PS00745"/>
    </source>
</evidence>
<feature type="non-terminal residue" evidence="5">
    <location>
        <position position="1"/>
    </location>
</feature>
<dbReference type="PROSITE" id="PS00745">
    <property type="entry name" value="RF_PROK_I"/>
    <property type="match status" value="1"/>
</dbReference>
<dbReference type="PANTHER" id="PTHR43804:SF7">
    <property type="entry name" value="LD18447P"/>
    <property type="match status" value="1"/>
</dbReference>
<dbReference type="SUPFAM" id="SSF75620">
    <property type="entry name" value="Release factor"/>
    <property type="match status" value="1"/>
</dbReference>
<reference evidence="5 7" key="2">
    <citation type="journal article" date="2013" name="Nature">
        <title>Insights into bilaterian evolution from three spiralian genomes.</title>
        <authorList>
            <person name="Simakov O."/>
            <person name="Marletaz F."/>
            <person name="Cho S.J."/>
            <person name="Edsinger-Gonzales E."/>
            <person name="Havlak P."/>
            <person name="Hellsten U."/>
            <person name="Kuo D.H."/>
            <person name="Larsson T."/>
            <person name="Lv J."/>
            <person name="Arendt D."/>
            <person name="Savage R."/>
            <person name="Osoegawa K."/>
            <person name="de Jong P."/>
            <person name="Grimwood J."/>
            <person name="Chapman J.A."/>
            <person name="Shapiro H."/>
            <person name="Aerts A."/>
            <person name="Otillar R.P."/>
            <person name="Terry A.Y."/>
            <person name="Boore J.L."/>
            <person name="Grigoriev I.V."/>
            <person name="Lindberg D.R."/>
            <person name="Seaver E.C."/>
            <person name="Weisblat D.A."/>
            <person name="Putnam N.H."/>
            <person name="Rokhsar D.S."/>
        </authorList>
    </citation>
    <scope>NUCLEOTIDE SEQUENCE</scope>
    <source>
        <strain evidence="5 7">I ESC-2004</strain>
    </source>
</reference>
<dbReference type="GO" id="GO:0005737">
    <property type="term" value="C:cytoplasm"/>
    <property type="evidence" value="ECO:0007669"/>
    <property type="project" value="UniProtKB-ARBA"/>
</dbReference>
<dbReference type="GO" id="GO:0003747">
    <property type="term" value="F:translation release factor activity"/>
    <property type="evidence" value="ECO:0007669"/>
    <property type="project" value="InterPro"/>
</dbReference>
<dbReference type="FunCoup" id="R7URD5">
    <property type="interactions" value="1783"/>
</dbReference>
<name>R7URD5_CAPTE</name>
<dbReference type="InterPro" id="IPR050057">
    <property type="entry name" value="Prokaryotic/Mito_RF"/>
</dbReference>
<dbReference type="EnsemblMetazoa" id="CapteT144713">
    <property type="protein sequence ID" value="CapteP144713"/>
    <property type="gene ID" value="CapteG144713"/>
</dbReference>
<evidence type="ECO:0000313" key="5">
    <source>
        <dbReference type="EMBL" id="ELU08755.1"/>
    </source>
</evidence>
<proteinExistence type="inferred from homology"/>
<organism evidence="5">
    <name type="scientific">Capitella teleta</name>
    <name type="common">Polychaete worm</name>
    <dbReference type="NCBI Taxonomy" id="283909"/>
    <lineage>
        <taxon>Eukaryota</taxon>
        <taxon>Metazoa</taxon>
        <taxon>Spiralia</taxon>
        <taxon>Lophotrochozoa</taxon>
        <taxon>Annelida</taxon>
        <taxon>Polychaeta</taxon>
        <taxon>Sedentaria</taxon>
        <taxon>Scolecida</taxon>
        <taxon>Capitellidae</taxon>
        <taxon>Capitella</taxon>
    </lineage>
</organism>
<protein>
    <recommendedName>
        <fullName evidence="4">Prokaryotic-type class I peptide chain release factors domain-containing protein</fullName>
    </recommendedName>
</protein>
<dbReference type="STRING" id="283909.R7URD5"/>
<keyword evidence="2" id="KW-0488">Methylation</keyword>
<dbReference type="FunFam" id="3.30.160.20:FF:000004">
    <property type="entry name" value="Peptide chain release factor 1"/>
    <property type="match status" value="1"/>
</dbReference>